<evidence type="ECO:0000313" key="2">
    <source>
        <dbReference type="EMBL" id="OIP83069.1"/>
    </source>
</evidence>
<name>A0A1J5HCY5_9BACT</name>
<dbReference type="InterPro" id="IPR036439">
    <property type="entry name" value="Dockerin_dom_sf"/>
</dbReference>
<dbReference type="AlphaFoldDB" id="A0A1J5HCY5"/>
<evidence type="ECO:0000313" key="3">
    <source>
        <dbReference type="Proteomes" id="UP000183758"/>
    </source>
</evidence>
<keyword evidence="1" id="KW-0472">Membrane</keyword>
<dbReference type="Gene3D" id="1.10.1330.10">
    <property type="entry name" value="Dockerin domain"/>
    <property type="match status" value="1"/>
</dbReference>
<protein>
    <recommendedName>
        <fullName evidence="4">Dockerin domain-containing protein</fullName>
    </recommendedName>
</protein>
<comment type="caution">
    <text evidence="2">The sequence shown here is derived from an EMBL/GenBank/DDBJ whole genome shotgun (WGS) entry which is preliminary data.</text>
</comment>
<accession>A0A1J5HCY5</accession>
<dbReference type="GO" id="GO:0000272">
    <property type="term" value="P:polysaccharide catabolic process"/>
    <property type="evidence" value="ECO:0007669"/>
    <property type="project" value="InterPro"/>
</dbReference>
<organism evidence="2 3">
    <name type="scientific">Candidatus Roizmanbacteria bacterium CG2_30_33_16</name>
    <dbReference type="NCBI Taxonomy" id="1805340"/>
    <lineage>
        <taxon>Bacteria</taxon>
        <taxon>Candidatus Roizmaniibacteriota</taxon>
    </lineage>
</organism>
<dbReference type="SUPFAM" id="SSF63446">
    <property type="entry name" value="Type I dockerin domain"/>
    <property type="match status" value="1"/>
</dbReference>
<sequence length="113" mass="13032">MHPNKFLISNKKIIITVGLLVGIIIVVVFNLYSLSKTTISSKSRASEISPTINPCLQKEKGDANCDNFITTTDRDIWREEYKQGKTAQLRADFNKDSLVNYDDYRVWFANWKK</sequence>
<dbReference type="EMBL" id="MNZM01000095">
    <property type="protein sequence ID" value="OIP83069.1"/>
    <property type="molecule type" value="Genomic_DNA"/>
</dbReference>
<dbReference type="Proteomes" id="UP000183758">
    <property type="component" value="Unassembled WGS sequence"/>
</dbReference>
<feature type="transmembrane region" description="Helical" evidence="1">
    <location>
        <begin position="13"/>
        <end position="34"/>
    </location>
</feature>
<gene>
    <name evidence="2" type="ORF">AUK04_03830</name>
</gene>
<keyword evidence="1" id="KW-0812">Transmembrane</keyword>
<reference evidence="2 3" key="1">
    <citation type="journal article" date="2016" name="Environ. Microbiol.">
        <title>Genomic resolution of a cold subsurface aquifer community provides metabolic insights for novel microbes adapted to high CO concentrations.</title>
        <authorList>
            <person name="Probst A.J."/>
            <person name="Castelle C.J."/>
            <person name="Singh A."/>
            <person name="Brown C.T."/>
            <person name="Anantharaman K."/>
            <person name="Sharon I."/>
            <person name="Hug L.A."/>
            <person name="Burstein D."/>
            <person name="Emerson J.B."/>
            <person name="Thomas B.C."/>
            <person name="Banfield J.F."/>
        </authorList>
    </citation>
    <scope>NUCLEOTIDE SEQUENCE [LARGE SCALE GENOMIC DNA]</scope>
    <source>
        <strain evidence="2">CG2_30_33_16</strain>
    </source>
</reference>
<proteinExistence type="predicted"/>
<keyword evidence="1" id="KW-1133">Transmembrane helix</keyword>
<evidence type="ECO:0008006" key="4">
    <source>
        <dbReference type="Google" id="ProtNLM"/>
    </source>
</evidence>
<evidence type="ECO:0000256" key="1">
    <source>
        <dbReference type="SAM" id="Phobius"/>
    </source>
</evidence>